<protein>
    <submittedName>
        <fullName evidence="1">Uncharacterized protein</fullName>
    </submittedName>
</protein>
<organism evidence="1 2">
    <name type="scientific">Halomonas korlensis</name>
    <dbReference type="NCBI Taxonomy" id="463301"/>
    <lineage>
        <taxon>Bacteria</taxon>
        <taxon>Pseudomonadati</taxon>
        <taxon>Pseudomonadota</taxon>
        <taxon>Gammaproteobacteria</taxon>
        <taxon>Oceanospirillales</taxon>
        <taxon>Halomonadaceae</taxon>
        <taxon>Halomonas</taxon>
    </lineage>
</organism>
<reference evidence="2" key="1">
    <citation type="submission" date="2016-10" db="EMBL/GenBank/DDBJ databases">
        <authorList>
            <person name="Varghese N."/>
            <person name="Submissions S."/>
        </authorList>
    </citation>
    <scope>NUCLEOTIDE SEQUENCE [LARGE SCALE GENOMIC DNA]</scope>
    <source>
        <strain evidence="2">CGMCC 1.6981</strain>
    </source>
</reference>
<proteinExistence type="predicted"/>
<evidence type="ECO:0000313" key="2">
    <source>
        <dbReference type="Proteomes" id="UP000198693"/>
    </source>
</evidence>
<dbReference type="AlphaFoldDB" id="A0A1I7K6M8"/>
<dbReference type="EMBL" id="FPBP01000015">
    <property type="protein sequence ID" value="SFU93095.1"/>
    <property type="molecule type" value="Genomic_DNA"/>
</dbReference>
<accession>A0A1I7K6M8</accession>
<dbReference type="Proteomes" id="UP000198693">
    <property type="component" value="Unassembled WGS sequence"/>
</dbReference>
<sequence length="104" mass="11450">MLERLTKLGDAWSPRRFALECPTQLPQWSGNLGLPAPHLGKPCRFGLKHHAGVEQPALPQQLADVDLGFVLKRQAGAFDILLAVQAQGEIPEWHSLQAGPQNRL</sequence>
<keyword evidence="2" id="KW-1185">Reference proteome</keyword>
<evidence type="ECO:0000313" key="1">
    <source>
        <dbReference type="EMBL" id="SFU93095.1"/>
    </source>
</evidence>
<gene>
    <name evidence="1" type="ORF">SAMN04487955_11532</name>
</gene>
<dbReference type="STRING" id="463301.SAMN04487955_11532"/>
<name>A0A1I7K6M8_9GAMM</name>